<keyword evidence="5" id="KW-1185">Reference proteome</keyword>
<evidence type="ECO:0000313" key="4">
    <source>
        <dbReference type="EMBL" id="MFC5382620.1"/>
    </source>
</evidence>
<dbReference type="InterPro" id="IPR015813">
    <property type="entry name" value="Pyrv/PenolPyrv_kinase-like_dom"/>
</dbReference>
<reference evidence="5" key="1">
    <citation type="journal article" date="2019" name="Int. J. Syst. Evol. Microbiol.">
        <title>The Global Catalogue of Microorganisms (GCM) 10K type strain sequencing project: providing services to taxonomists for standard genome sequencing and annotation.</title>
        <authorList>
            <consortium name="The Broad Institute Genomics Platform"/>
            <consortium name="The Broad Institute Genome Sequencing Center for Infectious Disease"/>
            <person name="Wu L."/>
            <person name="Ma J."/>
        </authorList>
    </citation>
    <scope>NUCLEOTIDE SEQUENCE [LARGE SCALE GENOMIC DNA]</scope>
    <source>
        <strain evidence="5">CCUG 43114</strain>
    </source>
</reference>
<gene>
    <name evidence="4" type="ORF">ACFPJ6_17790</name>
</gene>
<dbReference type="InterPro" id="IPR054255">
    <property type="entry name" value="DUF6986"/>
</dbReference>
<name>A0ABW0GTN7_9MICO</name>
<dbReference type="Proteomes" id="UP001596122">
    <property type="component" value="Unassembled WGS sequence"/>
</dbReference>
<evidence type="ECO:0000313" key="5">
    <source>
        <dbReference type="Proteomes" id="UP001596122"/>
    </source>
</evidence>
<keyword evidence="3" id="KW-0460">Magnesium</keyword>
<evidence type="ECO:0000256" key="3">
    <source>
        <dbReference type="ARBA" id="ARBA00022842"/>
    </source>
</evidence>
<proteinExistence type="predicted"/>
<dbReference type="EMBL" id="JBHSLD010000028">
    <property type="protein sequence ID" value="MFC5382620.1"/>
    <property type="molecule type" value="Genomic_DNA"/>
</dbReference>
<protein>
    <submittedName>
        <fullName evidence="4">DUF6986 family protein</fullName>
    </submittedName>
</protein>
<evidence type="ECO:0000256" key="1">
    <source>
        <dbReference type="ARBA" id="ARBA00001946"/>
    </source>
</evidence>
<dbReference type="InterPro" id="IPR040442">
    <property type="entry name" value="Pyrv_kinase-like_dom_sf"/>
</dbReference>
<dbReference type="RefSeq" id="WP_340270285.1">
    <property type="nucleotide sequence ID" value="NZ_JBBEOG010000006.1"/>
</dbReference>
<dbReference type="SUPFAM" id="SSF51621">
    <property type="entry name" value="Phosphoenolpyruvate/pyruvate domain"/>
    <property type="match status" value="1"/>
</dbReference>
<dbReference type="PANTHER" id="PTHR32308">
    <property type="entry name" value="LYASE BETA SUBUNIT, PUTATIVE (AFU_ORTHOLOGUE AFUA_4G13030)-RELATED"/>
    <property type="match status" value="1"/>
</dbReference>
<dbReference type="PANTHER" id="PTHR32308:SF10">
    <property type="entry name" value="CITRATE LYASE SUBUNIT BETA"/>
    <property type="match status" value="1"/>
</dbReference>
<keyword evidence="2" id="KW-0479">Metal-binding</keyword>
<comment type="cofactor">
    <cofactor evidence="1">
        <name>Mg(2+)</name>
        <dbReference type="ChEBI" id="CHEBI:18420"/>
    </cofactor>
</comment>
<dbReference type="Gene3D" id="3.20.20.60">
    <property type="entry name" value="Phosphoenolpyruvate-binding domains"/>
    <property type="match status" value="1"/>
</dbReference>
<sequence length="422" mass="43814">MSGAARDLLAEVDALLADDDAATARAYPGDATTRQPVHTCYVSADRADRTTPSLWGAEARAVLDANAGDVDALARLLADIGVPLAPADAEEVLTRVRRVLRERPVQDLRIDLEDGYGLRPDAEEDAHAAAAGRTLAAWRDDAGAPFVAGVRVKGLQPATRARALRSLDRLVGAAADTGGLPHRTVVTWPKVASPAHVEAAVLVVERLEVAHGLPAGALRLELQVELPQAVVAADGSATVARLVHAGAGRVEGLHYGTYDFSAALGVGPADQSLDHPLADHAKAVMQLAAAQTGVRVSDGSTNVLPVGTPEQVRDALVLHGRLVRRAHARALRQGWDLHPGQLVTRYAVTVALARAELAATAARLRAYAAGAAAGTLDEPATARALAGALLRGIDDGALDGDEVRVATGLDDATLLDFAGRTP</sequence>
<evidence type="ECO:0000256" key="2">
    <source>
        <dbReference type="ARBA" id="ARBA00022723"/>
    </source>
</evidence>
<organism evidence="4 5">
    <name type="scientific">Aquipuribacter nitratireducens</name>
    <dbReference type="NCBI Taxonomy" id="650104"/>
    <lineage>
        <taxon>Bacteria</taxon>
        <taxon>Bacillati</taxon>
        <taxon>Actinomycetota</taxon>
        <taxon>Actinomycetes</taxon>
        <taxon>Micrococcales</taxon>
        <taxon>Intrasporangiaceae</taxon>
        <taxon>Aquipuribacter</taxon>
    </lineage>
</organism>
<comment type="caution">
    <text evidence="4">The sequence shown here is derived from an EMBL/GenBank/DDBJ whole genome shotgun (WGS) entry which is preliminary data.</text>
</comment>
<dbReference type="Pfam" id="PF22484">
    <property type="entry name" value="DUF6986"/>
    <property type="match status" value="1"/>
</dbReference>
<accession>A0ABW0GTN7</accession>